<dbReference type="InterPro" id="IPR020846">
    <property type="entry name" value="MFS_dom"/>
</dbReference>
<feature type="domain" description="Major facilitator superfamily (MFS) profile" evidence="7">
    <location>
        <begin position="63"/>
        <end position="530"/>
    </location>
</feature>
<keyword evidence="4 6" id="KW-0472">Membrane</keyword>
<evidence type="ECO:0000259" key="7">
    <source>
        <dbReference type="PROSITE" id="PS50850"/>
    </source>
</evidence>
<feature type="transmembrane region" description="Helical" evidence="6">
    <location>
        <begin position="288"/>
        <end position="309"/>
    </location>
</feature>
<dbReference type="AlphaFoldDB" id="A0A084QPL5"/>
<feature type="transmembrane region" description="Helical" evidence="6">
    <location>
        <begin position="223"/>
        <end position="244"/>
    </location>
</feature>
<protein>
    <recommendedName>
        <fullName evidence="7">Major facilitator superfamily (MFS) profile domain-containing protein</fullName>
    </recommendedName>
</protein>
<evidence type="ECO:0000256" key="5">
    <source>
        <dbReference type="SAM" id="MobiDB-lite"/>
    </source>
</evidence>
<keyword evidence="9" id="KW-1185">Reference proteome</keyword>
<dbReference type="Gene3D" id="1.20.1720.10">
    <property type="entry name" value="Multidrug resistance protein D"/>
    <property type="match status" value="1"/>
</dbReference>
<feature type="transmembrane region" description="Helical" evidence="6">
    <location>
        <begin position="256"/>
        <end position="276"/>
    </location>
</feature>
<feature type="transmembrane region" description="Helical" evidence="6">
    <location>
        <begin position="81"/>
        <end position="99"/>
    </location>
</feature>
<dbReference type="GO" id="GO:0022857">
    <property type="term" value="F:transmembrane transporter activity"/>
    <property type="evidence" value="ECO:0007669"/>
    <property type="project" value="InterPro"/>
</dbReference>
<feature type="transmembrane region" description="Helical" evidence="6">
    <location>
        <begin position="330"/>
        <end position="352"/>
    </location>
</feature>
<feature type="transmembrane region" description="Helical" evidence="6">
    <location>
        <begin position="157"/>
        <end position="180"/>
    </location>
</feature>
<dbReference type="Proteomes" id="UP000028524">
    <property type="component" value="Unassembled WGS sequence"/>
</dbReference>
<evidence type="ECO:0000313" key="9">
    <source>
        <dbReference type="Proteomes" id="UP000028524"/>
    </source>
</evidence>
<dbReference type="PANTHER" id="PTHR42718:SF11">
    <property type="entry name" value="MAJOR FACILITATOR SUPERFAMILY (MFS) PROFILE DOMAIN-CONTAINING PROTEIN"/>
    <property type="match status" value="1"/>
</dbReference>
<dbReference type="STRING" id="1283841.A0A084QPL5"/>
<dbReference type="Pfam" id="PF07690">
    <property type="entry name" value="MFS_1"/>
    <property type="match status" value="1"/>
</dbReference>
<gene>
    <name evidence="8" type="ORF">S40285_02412</name>
</gene>
<feature type="transmembrane region" description="Helical" evidence="6">
    <location>
        <begin position="392"/>
        <end position="411"/>
    </location>
</feature>
<dbReference type="SUPFAM" id="SSF103473">
    <property type="entry name" value="MFS general substrate transporter"/>
    <property type="match status" value="1"/>
</dbReference>
<dbReference type="OrthoDB" id="5086884at2759"/>
<dbReference type="Gene3D" id="1.20.1250.20">
    <property type="entry name" value="MFS general substrate transporter like domains"/>
    <property type="match status" value="1"/>
</dbReference>
<evidence type="ECO:0000256" key="4">
    <source>
        <dbReference type="ARBA" id="ARBA00023136"/>
    </source>
</evidence>
<keyword evidence="3 6" id="KW-1133">Transmembrane helix</keyword>
<dbReference type="InterPro" id="IPR011701">
    <property type="entry name" value="MFS"/>
</dbReference>
<dbReference type="PANTHER" id="PTHR42718">
    <property type="entry name" value="MAJOR FACILITATOR SUPERFAMILY MULTIDRUG TRANSPORTER MFSC"/>
    <property type="match status" value="1"/>
</dbReference>
<reference evidence="8 9" key="1">
    <citation type="journal article" date="2014" name="BMC Genomics">
        <title>Comparative genome sequencing reveals chemotype-specific gene clusters in the toxigenic black mold Stachybotrys.</title>
        <authorList>
            <person name="Semeiks J."/>
            <person name="Borek D."/>
            <person name="Otwinowski Z."/>
            <person name="Grishin N.V."/>
        </authorList>
    </citation>
    <scope>NUCLEOTIDE SEQUENCE [LARGE SCALE GENOMIC DNA]</scope>
    <source>
        <strain evidence="8 9">IBT 40285</strain>
    </source>
</reference>
<dbReference type="OMA" id="TPYIYVT"/>
<dbReference type="InterPro" id="IPR036259">
    <property type="entry name" value="MFS_trans_sf"/>
</dbReference>
<dbReference type="EMBL" id="KL660533">
    <property type="protein sequence ID" value="KFA65900.1"/>
    <property type="molecule type" value="Genomic_DNA"/>
</dbReference>
<evidence type="ECO:0000313" key="8">
    <source>
        <dbReference type="EMBL" id="KFA65900.1"/>
    </source>
</evidence>
<keyword evidence="2 6" id="KW-0812">Transmembrane</keyword>
<feature type="transmembrane region" description="Helical" evidence="6">
    <location>
        <begin position="364"/>
        <end position="385"/>
    </location>
</feature>
<dbReference type="FunCoup" id="A0A084QPL5">
    <property type="interactions" value="51"/>
</dbReference>
<feature type="transmembrane region" description="Helical" evidence="6">
    <location>
        <begin position="506"/>
        <end position="527"/>
    </location>
</feature>
<accession>A0A084QPL5</accession>
<dbReference type="HOGENOM" id="CLU_000960_27_2_1"/>
<feature type="transmembrane region" description="Helical" evidence="6">
    <location>
        <begin position="192"/>
        <end position="211"/>
    </location>
</feature>
<feature type="region of interest" description="Disordered" evidence="5">
    <location>
        <begin position="23"/>
        <end position="42"/>
    </location>
</feature>
<dbReference type="GO" id="GO:0016020">
    <property type="term" value="C:membrane"/>
    <property type="evidence" value="ECO:0007669"/>
    <property type="project" value="UniProtKB-SubCell"/>
</dbReference>
<sequence length="555" mass="59632">MQTSDPRHAVARGGVLAKDLDRLPNDALPSAETPYSTDGPDALDKSAVGRLGRQRPAILSSATIEVAYISTIVLSMMMSEYFISGFFLCLPPISVALNIPASEQTWPAGVINLTTAAFLLPCARLCDRFGARIVFLSGHVWLVIWSVAIGFSSSSITLIVCRAMQGLGASAFIPAGLALLGHTYRPGPRKNLVFAIYGAFACIGFYFGILMGAISSQFLDWRWYFWIGAMLGAAVAASGIVTIPRQFGTSDKSVKMDWLGLITIVPGLVLVVFAFTDGGHAPDGWATPYIYVTLIIGVLFLGIAVYIEGWVAANPFLPADLFRPKGMRRLVVALFACYGVFGLYLFYATFYLERVLHTSPIQTAAWFTPMAVGGIFLAICGGLVLHIFSGRVLMIISGSGFVISCLLFALMPAQENNSPSTSFLYWAYVFPAMLCATLGVDVTFNVTNVFITTAMPDRLQAAASGLINSILYLGIAFWLGIGEMAVSTTVRSREEGSMDLREQYQIGFWVGVGLAALALCLTVTISLGRASAELTADEKAQMGESSEASEGRDAI</sequence>
<dbReference type="InParanoid" id="A0A084QPL5"/>
<comment type="subcellular location">
    <subcellularLocation>
        <location evidence="1">Membrane</location>
        <topology evidence="1">Multi-pass membrane protein</topology>
    </subcellularLocation>
</comment>
<evidence type="ECO:0000256" key="6">
    <source>
        <dbReference type="SAM" id="Phobius"/>
    </source>
</evidence>
<evidence type="ECO:0000256" key="1">
    <source>
        <dbReference type="ARBA" id="ARBA00004141"/>
    </source>
</evidence>
<feature type="transmembrane region" description="Helical" evidence="6">
    <location>
        <begin position="423"/>
        <end position="444"/>
    </location>
</feature>
<organism evidence="8 9">
    <name type="scientific">Stachybotrys chlorohalonatus (strain IBT 40285)</name>
    <dbReference type="NCBI Taxonomy" id="1283841"/>
    <lineage>
        <taxon>Eukaryota</taxon>
        <taxon>Fungi</taxon>
        <taxon>Dikarya</taxon>
        <taxon>Ascomycota</taxon>
        <taxon>Pezizomycotina</taxon>
        <taxon>Sordariomycetes</taxon>
        <taxon>Hypocreomycetidae</taxon>
        <taxon>Hypocreales</taxon>
        <taxon>Stachybotryaceae</taxon>
        <taxon>Stachybotrys</taxon>
    </lineage>
</organism>
<evidence type="ECO:0000256" key="2">
    <source>
        <dbReference type="ARBA" id="ARBA00022692"/>
    </source>
</evidence>
<feature type="transmembrane region" description="Helical" evidence="6">
    <location>
        <begin position="105"/>
        <end position="126"/>
    </location>
</feature>
<name>A0A084QPL5_STAC4</name>
<dbReference type="PROSITE" id="PS50850">
    <property type="entry name" value="MFS"/>
    <property type="match status" value="1"/>
</dbReference>
<feature type="transmembrane region" description="Helical" evidence="6">
    <location>
        <begin position="465"/>
        <end position="486"/>
    </location>
</feature>
<feature type="transmembrane region" description="Helical" evidence="6">
    <location>
        <begin position="133"/>
        <end position="151"/>
    </location>
</feature>
<evidence type="ECO:0000256" key="3">
    <source>
        <dbReference type="ARBA" id="ARBA00022989"/>
    </source>
</evidence>
<proteinExistence type="predicted"/>